<organism evidence="1 2">
    <name type="scientific">Mycena metata</name>
    <dbReference type="NCBI Taxonomy" id="1033252"/>
    <lineage>
        <taxon>Eukaryota</taxon>
        <taxon>Fungi</taxon>
        <taxon>Dikarya</taxon>
        <taxon>Basidiomycota</taxon>
        <taxon>Agaricomycotina</taxon>
        <taxon>Agaricomycetes</taxon>
        <taxon>Agaricomycetidae</taxon>
        <taxon>Agaricales</taxon>
        <taxon>Marasmiineae</taxon>
        <taxon>Mycenaceae</taxon>
        <taxon>Mycena</taxon>
    </lineage>
</organism>
<protein>
    <submittedName>
        <fullName evidence="1">Uncharacterized protein</fullName>
    </submittedName>
</protein>
<accession>A0AAD7N104</accession>
<gene>
    <name evidence="1" type="ORF">B0H16DRAFT_1728875</name>
</gene>
<comment type="caution">
    <text evidence="1">The sequence shown here is derived from an EMBL/GenBank/DDBJ whole genome shotgun (WGS) entry which is preliminary data.</text>
</comment>
<dbReference type="Proteomes" id="UP001215598">
    <property type="component" value="Unassembled WGS sequence"/>
</dbReference>
<name>A0AAD7N104_9AGAR</name>
<reference evidence="1" key="1">
    <citation type="submission" date="2023-03" db="EMBL/GenBank/DDBJ databases">
        <title>Massive genome expansion in bonnet fungi (Mycena s.s.) driven by repeated elements and novel gene families across ecological guilds.</title>
        <authorList>
            <consortium name="Lawrence Berkeley National Laboratory"/>
            <person name="Harder C.B."/>
            <person name="Miyauchi S."/>
            <person name="Viragh M."/>
            <person name="Kuo A."/>
            <person name="Thoen E."/>
            <person name="Andreopoulos B."/>
            <person name="Lu D."/>
            <person name="Skrede I."/>
            <person name="Drula E."/>
            <person name="Henrissat B."/>
            <person name="Morin E."/>
            <person name="Kohler A."/>
            <person name="Barry K."/>
            <person name="LaButti K."/>
            <person name="Morin E."/>
            <person name="Salamov A."/>
            <person name="Lipzen A."/>
            <person name="Mereny Z."/>
            <person name="Hegedus B."/>
            <person name="Baldrian P."/>
            <person name="Stursova M."/>
            <person name="Weitz H."/>
            <person name="Taylor A."/>
            <person name="Grigoriev I.V."/>
            <person name="Nagy L.G."/>
            <person name="Martin F."/>
            <person name="Kauserud H."/>
        </authorList>
    </citation>
    <scope>NUCLEOTIDE SEQUENCE</scope>
    <source>
        <strain evidence="1">CBHHK182m</strain>
    </source>
</reference>
<keyword evidence="2" id="KW-1185">Reference proteome</keyword>
<dbReference type="AlphaFoldDB" id="A0AAD7N104"/>
<evidence type="ECO:0000313" key="2">
    <source>
        <dbReference type="Proteomes" id="UP001215598"/>
    </source>
</evidence>
<evidence type="ECO:0000313" key="1">
    <source>
        <dbReference type="EMBL" id="KAJ7740859.1"/>
    </source>
</evidence>
<proteinExistence type="predicted"/>
<dbReference type="EMBL" id="JARKIB010000101">
    <property type="protein sequence ID" value="KAJ7740859.1"/>
    <property type="molecule type" value="Genomic_DNA"/>
</dbReference>
<sequence length="181" mass="19987">MGGCLDHAVTGAVSSSQAVGLPLLNCRHDDNEEQRQDAIRPEINAELRFDSFAAERSDMLLNGALHIDGHDYIWALSEIMDNARAVIFIQVGLRVFDLVWGVERYRTKKMKNRGWAFLCGHGLEGGRWIGAFGVPALHGDGLAVHAPSRIGRGFRARMTSALAIQCAWGLVYRWARGDDLA</sequence>